<dbReference type="Proteomes" id="UP000054925">
    <property type="component" value="Unassembled WGS sequence"/>
</dbReference>
<organism evidence="3 4">
    <name type="scientific">Caballeronia terrestris</name>
    <dbReference type="NCBI Taxonomy" id="1226301"/>
    <lineage>
        <taxon>Bacteria</taxon>
        <taxon>Pseudomonadati</taxon>
        <taxon>Pseudomonadota</taxon>
        <taxon>Betaproteobacteria</taxon>
        <taxon>Burkholderiales</taxon>
        <taxon>Burkholderiaceae</taxon>
        <taxon>Caballeronia</taxon>
    </lineage>
</organism>
<dbReference type="NCBIfam" id="TIGR01409">
    <property type="entry name" value="TAT_signal_seq"/>
    <property type="match status" value="1"/>
</dbReference>
<sequence>MSGRRINRRDFLRLAGSAVAAAAAPAAVWAEEAWSSGNQPPLFSLPAGAVDCHMHIYDDRFPSAPGTTLRPPNATVEQYRLVQKRLGVRRNVVVTPSTYGTDNRCTLDALKRFGPDARGVAVVDTTVTDHELEEMHSAGVRAIRFNLSYPGAATADMLDPLGSRIAALGWHIELVVPGAQLPRMEALLLALACPLVIDHIAHVPQPGGLESEAFRTARRLVDMGNTWITLSGPYVDSKTGAPAYGDVEPVAKAFISLAPERMLWGTDWPHPTEKTHKPDDAMLLDVIAGWIERADWQQQIFVRNPSALYGFNDSAASNPQRHLTARSSKGGAC</sequence>
<evidence type="ECO:0000259" key="2">
    <source>
        <dbReference type="Pfam" id="PF04909"/>
    </source>
</evidence>
<dbReference type="PROSITE" id="PS51318">
    <property type="entry name" value="TAT"/>
    <property type="match status" value="1"/>
</dbReference>
<protein>
    <submittedName>
        <fullName evidence="3">Amidohydrolase 2</fullName>
    </submittedName>
</protein>
<dbReference type="InterPro" id="IPR032466">
    <property type="entry name" value="Metal_Hydrolase"/>
</dbReference>
<dbReference type="EMBL" id="FCOL02000076">
    <property type="protein sequence ID" value="SAL82451.1"/>
    <property type="molecule type" value="Genomic_DNA"/>
</dbReference>
<feature type="chain" id="PRO_5011114082" evidence="1">
    <location>
        <begin position="31"/>
        <end position="333"/>
    </location>
</feature>
<evidence type="ECO:0000313" key="3">
    <source>
        <dbReference type="EMBL" id="SAL82451.1"/>
    </source>
</evidence>
<dbReference type="InterPro" id="IPR052358">
    <property type="entry name" value="Aro_Compnd_Degr_Hydrolases"/>
</dbReference>
<dbReference type="SUPFAM" id="SSF51556">
    <property type="entry name" value="Metallo-dependent hydrolases"/>
    <property type="match status" value="1"/>
</dbReference>
<dbReference type="GO" id="GO:0016787">
    <property type="term" value="F:hydrolase activity"/>
    <property type="evidence" value="ECO:0007669"/>
    <property type="project" value="UniProtKB-KW"/>
</dbReference>
<feature type="signal peptide" evidence="1">
    <location>
        <begin position="1"/>
        <end position="30"/>
    </location>
</feature>
<dbReference type="AlphaFoldDB" id="A0A158KPU9"/>
<keyword evidence="4" id="KW-1185">Reference proteome</keyword>
<dbReference type="Gene3D" id="3.20.20.140">
    <property type="entry name" value="Metal-dependent hydrolases"/>
    <property type="match status" value="1"/>
</dbReference>
<reference evidence="3" key="1">
    <citation type="submission" date="2016-01" db="EMBL/GenBank/DDBJ databases">
        <authorList>
            <person name="Peeters C."/>
        </authorList>
    </citation>
    <scope>NUCLEOTIDE SEQUENCE [LARGE SCALE GENOMIC DNA]</scope>
    <source>
        <strain evidence="3">LMG 22937</strain>
    </source>
</reference>
<comment type="caution">
    <text evidence="3">The sequence shown here is derived from an EMBL/GenBank/DDBJ whole genome shotgun (WGS) entry which is preliminary data.</text>
</comment>
<dbReference type="PANTHER" id="PTHR35563:SF2">
    <property type="entry name" value="BARREL METAL-DEPENDENT HYDROLASE, PUTATIVE (AFU_ORTHOLOGUE AFUA_1G16240)-RELATED"/>
    <property type="match status" value="1"/>
</dbReference>
<dbReference type="OrthoDB" id="9787654at2"/>
<dbReference type="PANTHER" id="PTHR35563">
    <property type="entry name" value="BARREL METAL-DEPENDENT HYDROLASE, PUTATIVE (AFU_ORTHOLOGUE AFUA_1G16240)-RELATED"/>
    <property type="match status" value="1"/>
</dbReference>
<dbReference type="InterPro" id="IPR006680">
    <property type="entry name" value="Amidohydro-rel"/>
</dbReference>
<name>A0A158KPU9_9BURK</name>
<proteinExistence type="predicted"/>
<dbReference type="InterPro" id="IPR019546">
    <property type="entry name" value="TAT_signal_bac_arc"/>
</dbReference>
<evidence type="ECO:0000256" key="1">
    <source>
        <dbReference type="SAM" id="SignalP"/>
    </source>
</evidence>
<gene>
    <name evidence="3" type="ORF">AWB67_06127</name>
</gene>
<dbReference type="Pfam" id="PF04909">
    <property type="entry name" value="Amidohydro_2"/>
    <property type="match status" value="1"/>
</dbReference>
<dbReference type="RefSeq" id="WP_087659836.1">
    <property type="nucleotide sequence ID" value="NZ_FCOL02000076.1"/>
</dbReference>
<keyword evidence="1" id="KW-0732">Signal</keyword>
<feature type="domain" description="Amidohydrolase-related" evidence="2">
    <location>
        <begin position="50"/>
        <end position="311"/>
    </location>
</feature>
<dbReference type="InterPro" id="IPR006311">
    <property type="entry name" value="TAT_signal"/>
</dbReference>
<accession>A0A158KPU9</accession>
<evidence type="ECO:0000313" key="4">
    <source>
        <dbReference type="Proteomes" id="UP000054925"/>
    </source>
</evidence>